<keyword evidence="3" id="KW-1185">Reference proteome</keyword>
<dbReference type="STRING" id="195883.A0A482WTV8"/>
<evidence type="ECO:0000313" key="3">
    <source>
        <dbReference type="Proteomes" id="UP000291343"/>
    </source>
</evidence>
<dbReference type="Proteomes" id="UP000291343">
    <property type="component" value="Unassembled WGS sequence"/>
</dbReference>
<dbReference type="EMBL" id="QKKF02025899">
    <property type="protein sequence ID" value="RZF36712.1"/>
    <property type="molecule type" value="Genomic_DNA"/>
</dbReference>
<name>A0A482WTV8_LAOST</name>
<evidence type="ECO:0000313" key="2">
    <source>
        <dbReference type="EMBL" id="RZF36712.1"/>
    </source>
</evidence>
<comment type="caution">
    <text evidence="2">The sequence shown here is derived from an EMBL/GenBank/DDBJ whole genome shotgun (WGS) entry which is preliminary data.</text>
</comment>
<dbReference type="OrthoDB" id="6426610at2759"/>
<gene>
    <name evidence="2" type="ORF">LSTR_LSTR005025</name>
</gene>
<protein>
    <submittedName>
        <fullName evidence="2">Uncharacterized protein</fullName>
    </submittedName>
</protein>
<accession>A0A482WTV8</accession>
<dbReference type="AlphaFoldDB" id="A0A482WTV8"/>
<feature type="compositionally biased region" description="Pro residues" evidence="1">
    <location>
        <begin position="23"/>
        <end position="40"/>
    </location>
</feature>
<evidence type="ECO:0000256" key="1">
    <source>
        <dbReference type="SAM" id="MobiDB-lite"/>
    </source>
</evidence>
<dbReference type="PRINTS" id="PR01217">
    <property type="entry name" value="PRICHEXTENSN"/>
</dbReference>
<dbReference type="InParanoid" id="A0A482WTV8"/>
<sequence>MSGPPPPRGWASPGSGGFRPLGTPSPVPFRPYTPSPPPIASPRRLPHPASPLPFIPCPRPRWPMPLPPGVPMPSGPRPYRIVSQSPIPAMTPPPMQCSSPEYLFSPYPPYVGVPLEPPGPLPMSDPGAYEENPSTADIIASQSQDYVDEKLAEYQATIYHLQGTISEIEMNSSYICDMRHDTHED</sequence>
<reference evidence="2 3" key="1">
    <citation type="journal article" date="2017" name="Gigascience">
        <title>Genome sequence of the small brown planthopper, Laodelphax striatellus.</title>
        <authorList>
            <person name="Zhu J."/>
            <person name="Jiang F."/>
            <person name="Wang X."/>
            <person name="Yang P."/>
            <person name="Bao Y."/>
            <person name="Zhao W."/>
            <person name="Wang W."/>
            <person name="Lu H."/>
            <person name="Wang Q."/>
            <person name="Cui N."/>
            <person name="Li J."/>
            <person name="Chen X."/>
            <person name="Luo L."/>
            <person name="Yu J."/>
            <person name="Kang L."/>
            <person name="Cui F."/>
        </authorList>
    </citation>
    <scope>NUCLEOTIDE SEQUENCE [LARGE SCALE GENOMIC DNA]</scope>
    <source>
        <strain evidence="2">Lst14</strain>
    </source>
</reference>
<proteinExistence type="predicted"/>
<feature type="region of interest" description="Disordered" evidence="1">
    <location>
        <begin position="1"/>
        <end position="52"/>
    </location>
</feature>
<organism evidence="2 3">
    <name type="scientific">Laodelphax striatellus</name>
    <name type="common">Small brown planthopper</name>
    <name type="synonym">Delphax striatella</name>
    <dbReference type="NCBI Taxonomy" id="195883"/>
    <lineage>
        <taxon>Eukaryota</taxon>
        <taxon>Metazoa</taxon>
        <taxon>Ecdysozoa</taxon>
        <taxon>Arthropoda</taxon>
        <taxon>Hexapoda</taxon>
        <taxon>Insecta</taxon>
        <taxon>Pterygota</taxon>
        <taxon>Neoptera</taxon>
        <taxon>Paraneoptera</taxon>
        <taxon>Hemiptera</taxon>
        <taxon>Auchenorrhyncha</taxon>
        <taxon>Fulgoroidea</taxon>
        <taxon>Delphacidae</taxon>
        <taxon>Criomorphinae</taxon>
        <taxon>Laodelphax</taxon>
    </lineage>
</organism>